<evidence type="ECO:0000313" key="2">
    <source>
        <dbReference type="EMBL" id="GAG09004.1"/>
    </source>
</evidence>
<feature type="non-terminal residue" evidence="2">
    <location>
        <position position="98"/>
    </location>
</feature>
<accession>X0UT48</accession>
<dbReference type="Gene3D" id="3.90.550.10">
    <property type="entry name" value="Spore Coat Polysaccharide Biosynthesis Protein SpsA, Chain A"/>
    <property type="match status" value="1"/>
</dbReference>
<protein>
    <recommendedName>
        <fullName evidence="1">Glycosyltransferase 2-like domain-containing protein</fullName>
    </recommendedName>
</protein>
<dbReference type="InterPro" id="IPR029044">
    <property type="entry name" value="Nucleotide-diphossugar_trans"/>
</dbReference>
<organism evidence="2">
    <name type="scientific">marine sediment metagenome</name>
    <dbReference type="NCBI Taxonomy" id="412755"/>
    <lineage>
        <taxon>unclassified sequences</taxon>
        <taxon>metagenomes</taxon>
        <taxon>ecological metagenomes</taxon>
    </lineage>
</organism>
<reference evidence="2" key="1">
    <citation type="journal article" date="2014" name="Front. Microbiol.">
        <title>High frequency of phylogenetically diverse reductive dehalogenase-homologous genes in deep subseafloor sedimentary metagenomes.</title>
        <authorList>
            <person name="Kawai M."/>
            <person name="Futagami T."/>
            <person name="Toyoda A."/>
            <person name="Takaki Y."/>
            <person name="Nishi S."/>
            <person name="Hori S."/>
            <person name="Arai W."/>
            <person name="Tsubouchi T."/>
            <person name="Morono Y."/>
            <person name="Uchiyama I."/>
            <person name="Ito T."/>
            <person name="Fujiyama A."/>
            <person name="Inagaki F."/>
            <person name="Takami H."/>
        </authorList>
    </citation>
    <scope>NUCLEOTIDE SEQUENCE</scope>
    <source>
        <strain evidence="2">Expedition CK06-06</strain>
    </source>
</reference>
<feature type="domain" description="Glycosyltransferase 2-like" evidence="1">
    <location>
        <begin position="4"/>
        <end position="84"/>
    </location>
</feature>
<gene>
    <name evidence="2" type="ORF">S01H1_35102</name>
</gene>
<name>X0UT48_9ZZZZ</name>
<proteinExistence type="predicted"/>
<evidence type="ECO:0000259" key="1">
    <source>
        <dbReference type="Pfam" id="PF00535"/>
    </source>
</evidence>
<dbReference type="EMBL" id="BARS01021907">
    <property type="protein sequence ID" value="GAG09004.1"/>
    <property type="molecule type" value="Genomic_DNA"/>
</dbReference>
<dbReference type="AlphaFoldDB" id="X0UT48"/>
<dbReference type="InterPro" id="IPR001173">
    <property type="entry name" value="Glyco_trans_2-like"/>
</dbReference>
<sequence length="98" mass="11251">MELTIVIPFFNGYKHIDRLLESLPVDMPVVIVDDHSDVPLQLERDNVRVIRPERKGYFTGAVNVGIDACETDVLILNQDTWLEGTQWLDLLTKGEFRP</sequence>
<dbReference type="Pfam" id="PF00535">
    <property type="entry name" value="Glycos_transf_2"/>
    <property type="match status" value="1"/>
</dbReference>
<dbReference type="SUPFAM" id="SSF53448">
    <property type="entry name" value="Nucleotide-diphospho-sugar transferases"/>
    <property type="match status" value="1"/>
</dbReference>
<comment type="caution">
    <text evidence="2">The sequence shown here is derived from an EMBL/GenBank/DDBJ whole genome shotgun (WGS) entry which is preliminary data.</text>
</comment>